<dbReference type="Gene3D" id="2.60.120.10">
    <property type="entry name" value="Jelly Rolls"/>
    <property type="match status" value="1"/>
</dbReference>
<feature type="domain" description="Cupin fold metalloprotein WbuC cupin" evidence="1">
    <location>
        <begin position="7"/>
        <end position="89"/>
    </location>
</feature>
<dbReference type="Proteomes" id="UP001501757">
    <property type="component" value="Unassembled WGS sequence"/>
</dbReference>
<proteinExistence type="predicted"/>
<dbReference type="Pfam" id="PF19480">
    <property type="entry name" value="DUF6016"/>
    <property type="match status" value="1"/>
</dbReference>
<dbReference type="CDD" id="cd07005">
    <property type="entry name" value="cupin_WbuC-like"/>
    <property type="match status" value="1"/>
</dbReference>
<protein>
    <submittedName>
        <fullName evidence="2">WbuC family cupin fold metalloprotein</fullName>
    </submittedName>
</protein>
<name>A0ABP3GRQ5_9ALTE</name>
<keyword evidence="3" id="KW-1185">Reference proteome</keyword>
<evidence type="ECO:0000313" key="3">
    <source>
        <dbReference type="Proteomes" id="UP001501757"/>
    </source>
</evidence>
<evidence type="ECO:0000259" key="1">
    <source>
        <dbReference type="Pfam" id="PF19480"/>
    </source>
</evidence>
<organism evidence="2 3">
    <name type="scientific">Bowmanella denitrificans</name>
    <dbReference type="NCBI Taxonomy" id="366582"/>
    <lineage>
        <taxon>Bacteria</taxon>
        <taxon>Pseudomonadati</taxon>
        <taxon>Pseudomonadota</taxon>
        <taxon>Gammaproteobacteria</taxon>
        <taxon>Alteromonadales</taxon>
        <taxon>Alteromonadaceae</taxon>
        <taxon>Bowmanella</taxon>
    </lineage>
</organism>
<dbReference type="InterPro" id="IPR027565">
    <property type="entry name" value="Cupin_WbuC"/>
</dbReference>
<evidence type="ECO:0000313" key="2">
    <source>
        <dbReference type="EMBL" id="GAA0353217.1"/>
    </source>
</evidence>
<gene>
    <name evidence="2" type="ORF">GCM10009092_16990</name>
</gene>
<accession>A0ABP3GRQ5</accession>
<reference evidence="3" key="1">
    <citation type="journal article" date="2019" name="Int. J. Syst. Evol. Microbiol.">
        <title>The Global Catalogue of Microorganisms (GCM) 10K type strain sequencing project: providing services to taxonomists for standard genome sequencing and annotation.</title>
        <authorList>
            <consortium name="The Broad Institute Genomics Platform"/>
            <consortium name="The Broad Institute Genome Sequencing Center for Infectious Disease"/>
            <person name="Wu L."/>
            <person name="Ma J."/>
        </authorList>
    </citation>
    <scope>NUCLEOTIDE SEQUENCE [LARGE SCALE GENOMIC DNA]</scope>
    <source>
        <strain evidence="3">JCM 13378</strain>
    </source>
</reference>
<dbReference type="NCBIfam" id="TIGR04366">
    <property type="entry name" value="cupin_WbuC"/>
    <property type="match status" value="1"/>
</dbReference>
<sequence length="162" mass="18593">MSVKFFNQELFQSLQQGANESPRRRLNHNIHQDLNDPVQRLFITLMPDSYVRPHRHSQLEKWECFLMLQGQVAFLIFDESAKLLQRYELNADGPLRGLEIPANTWHTVVPGDEPATFFEVKQGPCQAMEDKDFAAWAPIEGPQGQDFLSRLKSLKVGQSAAR</sequence>
<dbReference type="InterPro" id="IPR046058">
    <property type="entry name" value="WbuC_cupin"/>
</dbReference>
<dbReference type="RefSeq" id="WP_343844171.1">
    <property type="nucleotide sequence ID" value="NZ_BAAAEI010000007.1"/>
</dbReference>
<comment type="caution">
    <text evidence="2">The sequence shown here is derived from an EMBL/GenBank/DDBJ whole genome shotgun (WGS) entry which is preliminary data.</text>
</comment>
<dbReference type="InterPro" id="IPR011051">
    <property type="entry name" value="RmlC_Cupin_sf"/>
</dbReference>
<dbReference type="EMBL" id="BAAAEI010000007">
    <property type="protein sequence ID" value="GAA0353217.1"/>
    <property type="molecule type" value="Genomic_DNA"/>
</dbReference>
<dbReference type="SUPFAM" id="SSF51182">
    <property type="entry name" value="RmlC-like cupins"/>
    <property type="match status" value="1"/>
</dbReference>
<dbReference type="InterPro" id="IPR014710">
    <property type="entry name" value="RmlC-like_jellyroll"/>
</dbReference>